<dbReference type="KEGG" id="app:CAP2UW1_1055"/>
<protein>
    <submittedName>
        <fullName evidence="1">Uncharacterized protein</fullName>
    </submittedName>
</protein>
<reference evidence="1" key="1">
    <citation type="submission" date="2009-08" db="EMBL/GenBank/DDBJ databases">
        <authorList>
            <consortium name="US DOE Joint Genome Institute"/>
            <person name="Lucas S."/>
            <person name="Copeland A."/>
            <person name="Lapidus A."/>
            <person name="Glavina del Rio T."/>
            <person name="Dalin E."/>
            <person name="Tice H."/>
            <person name="Bruce D."/>
            <person name="Barry K."/>
            <person name="Pitluck S."/>
            <person name="Lowry S."/>
            <person name="Larimer F."/>
            <person name="Land M."/>
            <person name="Hauser L."/>
            <person name="Kyrpides N."/>
            <person name="Ivanova N."/>
            <person name="McMahon K.D."/>
            <person name="Hugenholtz P."/>
        </authorList>
    </citation>
    <scope>NUCLEOTIDE SEQUENCE</scope>
    <source>
        <strain evidence="1">UW-1</strain>
    </source>
</reference>
<evidence type="ECO:0000313" key="1">
    <source>
        <dbReference type="EMBL" id="ACV34390.1"/>
    </source>
</evidence>
<accession>C7RQP2</accession>
<dbReference type="STRING" id="522306.CAP2UW1_1055"/>
<proteinExistence type="predicted"/>
<sequence length="144" mass="16246">MRTFSDFFAYLGCPLRNTRWSWSAVSADGRRALFTLWSDEVKNRQYVLYPTSLRRPREIPEEADSRLGAEEIARNAHYAASTPGVEAFGVLTIAKDTNATTRERATYDDSTVFRLRIEVVDGVYIAHLVERPSVRSLVEANSAG</sequence>
<name>C7RQP2_ACCRE</name>
<dbReference type="HOGENOM" id="CLU_1792250_0_0_4"/>
<dbReference type="eggNOG" id="COG1403">
    <property type="taxonomic scope" value="Bacteria"/>
</dbReference>
<dbReference type="AlphaFoldDB" id="C7RQP2"/>
<gene>
    <name evidence="1" type="ordered locus">CAP2UW1_1055</name>
</gene>
<organism evidence="1">
    <name type="scientific">Accumulibacter regalis</name>
    <dbReference type="NCBI Taxonomy" id="522306"/>
    <lineage>
        <taxon>Bacteria</taxon>
        <taxon>Pseudomonadati</taxon>
        <taxon>Pseudomonadota</taxon>
        <taxon>Betaproteobacteria</taxon>
        <taxon>Candidatus Accumulibacter</taxon>
    </lineage>
</organism>
<dbReference type="OrthoDB" id="9811869at2"/>
<reference evidence="1" key="2">
    <citation type="submission" date="2009-09" db="EMBL/GenBank/DDBJ databases">
        <title>Complete sequence of chromosome of Candidatus Accumulibacter phosphatis clade IIA str. UW-1.</title>
        <authorList>
            <consortium name="US DOE Joint Genome Institute"/>
            <person name="Martin H.G."/>
            <person name="Ivanova N."/>
            <person name="Kunin V."/>
            <person name="Warnecke F."/>
            <person name="Barry K."/>
            <person name="He S."/>
            <person name="Salamov A."/>
            <person name="Szeto E."/>
            <person name="Dalin E."/>
            <person name="Pangilinan J.L."/>
            <person name="Lapidus A."/>
            <person name="Lowry S."/>
            <person name="Kyrpides N.C."/>
            <person name="McMahon K.D."/>
            <person name="Hugenholtz P."/>
        </authorList>
    </citation>
    <scope>NUCLEOTIDE SEQUENCE [LARGE SCALE GENOMIC DNA]</scope>
    <source>
        <strain evidence="1">UW-1</strain>
    </source>
</reference>
<dbReference type="EMBL" id="CP001715">
    <property type="protein sequence ID" value="ACV34390.1"/>
    <property type="molecule type" value="Genomic_DNA"/>
</dbReference>